<evidence type="ECO:0008006" key="2">
    <source>
        <dbReference type="Google" id="ProtNLM"/>
    </source>
</evidence>
<accession>A0AAU8CVA0</accession>
<evidence type="ECO:0000313" key="1">
    <source>
        <dbReference type="EMBL" id="XCG50806.1"/>
    </source>
</evidence>
<name>A0AAU8CVA0_9HYPH</name>
<dbReference type="AlphaFoldDB" id="A0AAU8CVA0"/>
<proteinExistence type="predicted"/>
<sequence length="45" mass="5175">MTIRDIGSAQQRFDRMLAAQAVVERLTLVSKDRWLRELGAETVWG</sequence>
<gene>
    <name evidence="1" type="ORF">ABVK50_10140</name>
</gene>
<dbReference type="RefSeq" id="WP_353641687.1">
    <property type="nucleotide sequence ID" value="NZ_CP159253.1"/>
</dbReference>
<reference evidence="1" key="1">
    <citation type="submission" date="2024-06" db="EMBL/GenBank/DDBJ databases">
        <title>Mesorhizobium karijinii sp. nov., a symbiont of the iconic Swainsona formosa from arid Australia.</title>
        <authorList>
            <person name="Hill Y.J."/>
            <person name="Watkin E.L.J."/>
            <person name="O'Hara G.W."/>
            <person name="Terpolilli J."/>
            <person name="Tye M.L."/>
            <person name="Kohlmeier M.G."/>
        </authorList>
    </citation>
    <scope>NUCLEOTIDE SEQUENCE</scope>
    <source>
        <strain evidence="1">WSM2240</strain>
    </source>
</reference>
<dbReference type="EMBL" id="CP159253">
    <property type="protein sequence ID" value="XCG50806.1"/>
    <property type="molecule type" value="Genomic_DNA"/>
</dbReference>
<organism evidence="1">
    <name type="scientific">Mesorhizobium sp. WSM2240</name>
    <dbReference type="NCBI Taxonomy" id="3228851"/>
    <lineage>
        <taxon>Bacteria</taxon>
        <taxon>Pseudomonadati</taxon>
        <taxon>Pseudomonadota</taxon>
        <taxon>Alphaproteobacteria</taxon>
        <taxon>Hyphomicrobiales</taxon>
        <taxon>Phyllobacteriaceae</taxon>
        <taxon>Mesorhizobium</taxon>
    </lineage>
</organism>
<protein>
    <recommendedName>
        <fullName evidence="2">Type II toxin-antitoxin system VapC family toxin</fullName>
    </recommendedName>
</protein>